<gene>
    <name evidence="6" type="ORF">ACFQZJ_13115</name>
</gene>
<sequence length="240" mass="25891">METYEQEKNKVFLSALTAGLEIGFSYLLIAAVYTILHQRVSDEVIPYIAAFAYPVGFIIVVLGRSILFTEQTSLLALPVLHQKRTFGELLRLWGIVIAGNLLGGAIIAVLMGFIGTGMGLITQGTISSIALHVTKGSTLVIFGSAILAGWLMALLSWLVSSSNETISRIFVIYMITAMVGFAGLHHSIVGNIEVLAGLLFTDDISITTYLTFQTTALLGNAFGGVFFVALLRYRAFAANF</sequence>
<evidence type="ECO:0000313" key="6">
    <source>
        <dbReference type="EMBL" id="MFD0798406.1"/>
    </source>
</evidence>
<accession>A0ABW3B694</accession>
<dbReference type="Gene3D" id="1.20.1080.10">
    <property type="entry name" value="Glycerol uptake facilitator protein"/>
    <property type="match status" value="1"/>
</dbReference>
<evidence type="ECO:0000256" key="2">
    <source>
        <dbReference type="ARBA" id="ARBA00022692"/>
    </source>
</evidence>
<evidence type="ECO:0000256" key="5">
    <source>
        <dbReference type="SAM" id="Phobius"/>
    </source>
</evidence>
<feature type="transmembrane region" description="Helical" evidence="5">
    <location>
        <begin position="47"/>
        <end position="68"/>
    </location>
</feature>
<dbReference type="RefSeq" id="WP_379935134.1">
    <property type="nucleotide sequence ID" value="NZ_JBHTHY010000011.1"/>
</dbReference>
<evidence type="ECO:0000256" key="1">
    <source>
        <dbReference type="ARBA" id="ARBA00004141"/>
    </source>
</evidence>
<dbReference type="EMBL" id="JBHTHY010000011">
    <property type="protein sequence ID" value="MFD0798406.1"/>
    <property type="molecule type" value="Genomic_DNA"/>
</dbReference>
<dbReference type="PANTHER" id="PTHR30520:SF2">
    <property type="entry name" value="INNER MEMBRANE PROTEIN YFDC"/>
    <property type="match status" value="1"/>
</dbReference>
<dbReference type="PANTHER" id="PTHR30520">
    <property type="entry name" value="FORMATE TRANSPORTER-RELATED"/>
    <property type="match status" value="1"/>
</dbReference>
<feature type="transmembrane region" description="Helical" evidence="5">
    <location>
        <begin position="136"/>
        <end position="158"/>
    </location>
</feature>
<organism evidence="6 7">
    <name type="scientific">Maribacter chungangensis</name>
    <dbReference type="NCBI Taxonomy" id="1069117"/>
    <lineage>
        <taxon>Bacteria</taxon>
        <taxon>Pseudomonadati</taxon>
        <taxon>Bacteroidota</taxon>
        <taxon>Flavobacteriia</taxon>
        <taxon>Flavobacteriales</taxon>
        <taxon>Flavobacteriaceae</taxon>
        <taxon>Maribacter</taxon>
    </lineage>
</organism>
<feature type="transmembrane region" description="Helical" evidence="5">
    <location>
        <begin position="89"/>
        <end position="116"/>
    </location>
</feature>
<keyword evidence="2 5" id="KW-0812">Transmembrane</keyword>
<dbReference type="InterPro" id="IPR000292">
    <property type="entry name" value="For/NO2_transpt"/>
</dbReference>
<dbReference type="InterPro" id="IPR023271">
    <property type="entry name" value="Aquaporin-like"/>
</dbReference>
<protein>
    <submittedName>
        <fullName evidence="6">Formate/nitrite transporter family protein</fullName>
    </submittedName>
</protein>
<keyword evidence="4 5" id="KW-0472">Membrane</keyword>
<comment type="subcellular location">
    <subcellularLocation>
        <location evidence="1">Membrane</location>
        <topology evidence="1">Multi-pass membrane protein</topology>
    </subcellularLocation>
</comment>
<feature type="transmembrane region" description="Helical" evidence="5">
    <location>
        <begin position="170"/>
        <end position="189"/>
    </location>
</feature>
<proteinExistence type="predicted"/>
<dbReference type="Pfam" id="PF01226">
    <property type="entry name" value="Form_Nir_trans"/>
    <property type="match status" value="1"/>
</dbReference>
<feature type="transmembrane region" description="Helical" evidence="5">
    <location>
        <begin position="209"/>
        <end position="231"/>
    </location>
</feature>
<dbReference type="Proteomes" id="UP001597012">
    <property type="component" value="Unassembled WGS sequence"/>
</dbReference>
<keyword evidence="3 5" id="KW-1133">Transmembrane helix</keyword>
<feature type="transmembrane region" description="Helical" evidence="5">
    <location>
        <begin position="12"/>
        <end position="35"/>
    </location>
</feature>
<reference evidence="7" key="1">
    <citation type="journal article" date="2019" name="Int. J. Syst. Evol. Microbiol.">
        <title>The Global Catalogue of Microorganisms (GCM) 10K type strain sequencing project: providing services to taxonomists for standard genome sequencing and annotation.</title>
        <authorList>
            <consortium name="The Broad Institute Genomics Platform"/>
            <consortium name="The Broad Institute Genome Sequencing Center for Infectious Disease"/>
            <person name="Wu L."/>
            <person name="Ma J."/>
        </authorList>
    </citation>
    <scope>NUCLEOTIDE SEQUENCE [LARGE SCALE GENOMIC DNA]</scope>
    <source>
        <strain evidence="7">CCUG 61948</strain>
    </source>
</reference>
<evidence type="ECO:0000256" key="4">
    <source>
        <dbReference type="ARBA" id="ARBA00023136"/>
    </source>
</evidence>
<name>A0ABW3B694_9FLAO</name>
<evidence type="ECO:0000256" key="3">
    <source>
        <dbReference type="ARBA" id="ARBA00022989"/>
    </source>
</evidence>
<evidence type="ECO:0000313" key="7">
    <source>
        <dbReference type="Proteomes" id="UP001597012"/>
    </source>
</evidence>
<keyword evidence="7" id="KW-1185">Reference proteome</keyword>
<comment type="caution">
    <text evidence="6">The sequence shown here is derived from an EMBL/GenBank/DDBJ whole genome shotgun (WGS) entry which is preliminary data.</text>
</comment>